<dbReference type="HOGENOM" id="CLU_1261940_0_0_1"/>
<dbReference type="EMBL" id="CH445332">
    <property type="protein sequence ID" value="EAT86727.1"/>
    <property type="molecule type" value="Genomic_DNA"/>
</dbReference>
<reference evidence="3" key="1">
    <citation type="journal article" date="2007" name="Plant Cell">
        <title>Dothideomycete-plant interactions illuminated by genome sequencing and EST analysis of the wheat pathogen Stagonospora nodorum.</title>
        <authorList>
            <person name="Hane J.K."/>
            <person name="Lowe R.G."/>
            <person name="Solomon P.S."/>
            <person name="Tan K.C."/>
            <person name="Schoch C.L."/>
            <person name="Spatafora J.W."/>
            <person name="Crous P.W."/>
            <person name="Kodira C."/>
            <person name="Birren B.W."/>
            <person name="Galagan J.E."/>
            <person name="Torriani S.F."/>
            <person name="McDonald B.A."/>
            <person name="Oliver R.P."/>
        </authorList>
    </citation>
    <scope>NUCLEOTIDE SEQUENCE [LARGE SCALE GENOMIC DNA]</scope>
    <source>
        <strain evidence="3">SN15 / ATCC MYA-4574 / FGSC 10173</strain>
    </source>
</reference>
<organism evidence="2 3">
    <name type="scientific">Phaeosphaeria nodorum (strain SN15 / ATCC MYA-4574 / FGSC 10173)</name>
    <name type="common">Glume blotch fungus</name>
    <name type="synonym">Parastagonospora nodorum</name>
    <dbReference type="NCBI Taxonomy" id="321614"/>
    <lineage>
        <taxon>Eukaryota</taxon>
        <taxon>Fungi</taxon>
        <taxon>Dikarya</taxon>
        <taxon>Ascomycota</taxon>
        <taxon>Pezizomycotina</taxon>
        <taxon>Dothideomycetes</taxon>
        <taxon>Pleosporomycetidae</taxon>
        <taxon>Pleosporales</taxon>
        <taxon>Pleosporineae</taxon>
        <taxon>Phaeosphaeriaceae</taxon>
        <taxon>Parastagonospora</taxon>
    </lineage>
</organism>
<accession>Q0URF1</accession>
<sequence length="219" mass="24622">MAFHYQSSGDLGWDRRPYIGIGSQNERKKVDWSFSETQIASSTLELGIQLPADDDDVTRGTSSASHMAAASDRSSTSPSPEHNTEESRVERPKQVSHFEKEKTRWIPKPPPPTFSQGSDQNTNNEVDKHTKGPNEPGDSRTPDGNDDEEKNEETGYGQASVPVQVKMTLHDSHAIAETWKDGTMSMKQEFPPEGHYCLVRLLNESCWSWYPQADVRERS</sequence>
<dbReference type="AlphaFoldDB" id="Q0URF1"/>
<proteinExistence type="predicted"/>
<gene>
    <name evidence="2" type="ORF">SNOG_05663</name>
</gene>
<feature type="compositionally biased region" description="Polar residues" evidence="1">
    <location>
        <begin position="72"/>
        <end position="81"/>
    </location>
</feature>
<evidence type="ECO:0000313" key="3">
    <source>
        <dbReference type="Proteomes" id="UP000001055"/>
    </source>
</evidence>
<dbReference type="GeneID" id="5972938"/>
<feature type="region of interest" description="Disordered" evidence="1">
    <location>
        <begin position="47"/>
        <end position="160"/>
    </location>
</feature>
<protein>
    <submittedName>
        <fullName evidence="2">Uncharacterized protein</fullName>
    </submittedName>
</protein>
<dbReference type="InParanoid" id="Q0URF1"/>
<dbReference type="RefSeq" id="XP_001796061.1">
    <property type="nucleotide sequence ID" value="XM_001796009.1"/>
</dbReference>
<name>Q0URF1_PHANO</name>
<feature type="compositionally biased region" description="Basic and acidic residues" evidence="1">
    <location>
        <begin position="125"/>
        <end position="143"/>
    </location>
</feature>
<feature type="compositionally biased region" description="Basic and acidic residues" evidence="1">
    <location>
        <begin position="82"/>
        <end position="104"/>
    </location>
</feature>
<dbReference type="VEuPathDB" id="FungiDB:JI435_433210"/>
<dbReference type="Proteomes" id="UP000001055">
    <property type="component" value="Unassembled WGS sequence"/>
</dbReference>
<dbReference type="KEGG" id="pno:SNOG_05663"/>
<feature type="compositionally biased region" description="Polar residues" evidence="1">
    <location>
        <begin position="114"/>
        <end position="124"/>
    </location>
</feature>
<evidence type="ECO:0000256" key="1">
    <source>
        <dbReference type="SAM" id="MobiDB-lite"/>
    </source>
</evidence>
<evidence type="ECO:0000313" key="2">
    <source>
        <dbReference type="EMBL" id="EAT86727.1"/>
    </source>
</evidence>